<name>A0A1H5SZA5_9RHOO</name>
<reference evidence="1 2" key="1">
    <citation type="submission" date="2016-12" db="EMBL/GenBank/DDBJ databases">
        <title>Complete genome sequence of Thauera chlorobenzoica, a Betaproteobacterium degrading haloaromatics anaerobically to CO2 and halides.</title>
        <authorList>
            <person name="Goris T."/>
            <person name="Mergelsberg M."/>
            <person name="Boll M."/>
        </authorList>
    </citation>
    <scope>NUCLEOTIDE SEQUENCE [LARGE SCALE GENOMIC DNA]</scope>
    <source>
        <strain evidence="1 2">3CB1</strain>
    </source>
</reference>
<sequence>MKEILFLSKGEDASSTRYRALQFFSRFEQAGFSPHHLVIAGSAAAYLQALHAARHADIVVVQRKVFPTALLWLLRRSARRLVFDFDDAIFCNSDGTPSPTRMKRFAAMARTCDHILAGNAFLAATAARFNPAVSLIPTCIDAGKYLTRVDKPTATVDLVWIGSSSTRNYLEEALPALRLAASRVAALRLKIIADFDLPTAGIAILPVRWQAATEAAELASAHIGIAPMRNDDWSRGKCALKVLQYMGAGLPVVSSNAGVNAEVVHPGNNGFLVDSAEEWAQAIARLAADPGLRQRLGMAGQRLVAERYSIDAVFNRIAAALASL</sequence>
<dbReference type="AlphaFoldDB" id="A0A1H5SZA5"/>
<evidence type="ECO:0000313" key="2">
    <source>
        <dbReference type="Proteomes" id="UP000185739"/>
    </source>
</evidence>
<dbReference type="Gene3D" id="3.40.50.2000">
    <property type="entry name" value="Glycogen Phosphorylase B"/>
    <property type="match status" value="1"/>
</dbReference>
<dbReference type="EMBL" id="CP018839">
    <property type="protein sequence ID" value="APR04066.1"/>
    <property type="molecule type" value="Genomic_DNA"/>
</dbReference>
<dbReference type="CDD" id="cd03801">
    <property type="entry name" value="GT4_PimA-like"/>
    <property type="match status" value="1"/>
</dbReference>
<gene>
    <name evidence="1" type="ORF">Tchl_1207</name>
</gene>
<protein>
    <submittedName>
        <fullName evidence="1">Glycosyl transferase, group 1</fullName>
    </submittedName>
</protein>
<dbReference type="RefSeq" id="WP_075147602.1">
    <property type="nucleotide sequence ID" value="NZ_CP018839.1"/>
</dbReference>
<dbReference type="KEGG" id="tcl:Tchl_1207"/>
<dbReference type="PANTHER" id="PTHR12526:SF600">
    <property type="entry name" value="GLYCOSYL TRANSFERASE GROUP 1"/>
    <property type="match status" value="1"/>
</dbReference>
<keyword evidence="2" id="KW-1185">Reference proteome</keyword>
<dbReference type="Pfam" id="PF13692">
    <property type="entry name" value="Glyco_trans_1_4"/>
    <property type="match status" value="1"/>
</dbReference>
<proteinExistence type="predicted"/>
<evidence type="ECO:0000313" key="1">
    <source>
        <dbReference type="EMBL" id="APR04066.1"/>
    </source>
</evidence>
<dbReference type="PANTHER" id="PTHR12526">
    <property type="entry name" value="GLYCOSYLTRANSFERASE"/>
    <property type="match status" value="1"/>
</dbReference>
<dbReference type="OrthoDB" id="9815351at2"/>
<organism evidence="1 2">
    <name type="scientific">Thauera chlorobenzoica</name>
    <dbReference type="NCBI Taxonomy" id="96773"/>
    <lineage>
        <taxon>Bacteria</taxon>
        <taxon>Pseudomonadati</taxon>
        <taxon>Pseudomonadota</taxon>
        <taxon>Betaproteobacteria</taxon>
        <taxon>Rhodocyclales</taxon>
        <taxon>Zoogloeaceae</taxon>
        <taxon>Thauera</taxon>
    </lineage>
</organism>
<accession>A0A1H5SZA5</accession>
<dbReference type="GO" id="GO:0016757">
    <property type="term" value="F:glycosyltransferase activity"/>
    <property type="evidence" value="ECO:0007669"/>
    <property type="project" value="TreeGrafter"/>
</dbReference>
<dbReference type="Proteomes" id="UP000185739">
    <property type="component" value="Chromosome"/>
</dbReference>
<dbReference type="SUPFAM" id="SSF53756">
    <property type="entry name" value="UDP-Glycosyltransferase/glycogen phosphorylase"/>
    <property type="match status" value="1"/>
</dbReference>
<keyword evidence="1" id="KW-0808">Transferase</keyword>
<dbReference type="STRING" id="96773.Tchl_1207"/>